<gene>
    <name evidence="1" type="ORF">PRZ01_08895</name>
</gene>
<sequence>MNPSLDEVSPVDRLARILPELERAARQAQRHAAMAKTPILWPVLFVPGIGGSRLGLLEARTWAQTGSHDTGLWDPDDEPLHQQLYGWLGGSAAPEAQAWSLDLAARWQAPAQVLREHEPAQVLRLMAQQQGLGEGAAPVVLPALQQQLRQRYACLREQGWTALPARYWPLATQLSDRLGTLADPQFAFIAHAHAWDWRAHPRQAAAGLVRRIQALLSQAHLHQLASCGTDGQARSWRWPDTPGLVIVAENAGVDLLRAALPLCPPASVLAVYAVDEVRPAGTTTNGLAQDGSPAWFAALCDTDTPAAPLPGAPLLSHGWRLWQETLQAQRGPRLALNAMLPGPLSLLPQGPVATWLDGAEFAQAGHGWDLLRCGGAWQPLQGQFCADEGRPGVNPPQEATWQAQAQAAAELTLAQSQASTQDFAALAEPPPWISCQAGAAAPPVARLSLQHGIATDASALTQGEGVQTWRLQLQTQPQEGLPQGSRLVVGSSQQLCAGIQHHLSQQLLRQPPTPFGQELRPAVAARLSTLARTASS</sequence>
<dbReference type="Proteomes" id="UP001219862">
    <property type="component" value="Unassembled WGS sequence"/>
</dbReference>
<reference evidence="1 2" key="1">
    <citation type="submission" date="2022-10" db="EMBL/GenBank/DDBJ databases">
        <title>paucibacter sp. hw8 Genome sequencing.</title>
        <authorList>
            <person name="Park S."/>
        </authorList>
    </citation>
    <scope>NUCLEOTIDE SEQUENCE [LARGE SCALE GENOMIC DNA]</scope>
    <source>
        <strain evidence="2">hw8</strain>
    </source>
</reference>
<accession>A0ABT5KQW3</accession>
<dbReference type="EMBL" id="JAQQXS010000006">
    <property type="protein sequence ID" value="MDC8785304.1"/>
    <property type="molecule type" value="Genomic_DNA"/>
</dbReference>
<dbReference type="RefSeq" id="WP_273596407.1">
    <property type="nucleotide sequence ID" value="NZ_JAQQXS010000006.1"/>
</dbReference>
<proteinExistence type="predicted"/>
<evidence type="ECO:0000313" key="2">
    <source>
        <dbReference type="Proteomes" id="UP001219862"/>
    </source>
</evidence>
<protein>
    <submittedName>
        <fullName evidence="1">Uncharacterized protein</fullName>
    </submittedName>
</protein>
<name>A0ABT5KQW3_9BURK</name>
<evidence type="ECO:0000313" key="1">
    <source>
        <dbReference type="EMBL" id="MDC8785304.1"/>
    </source>
</evidence>
<keyword evidence="2" id="KW-1185">Reference proteome</keyword>
<organism evidence="1 2">
    <name type="scientific">Roseateles koreensis</name>
    <dbReference type="NCBI Taxonomy" id="2987526"/>
    <lineage>
        <taxon>Bacteria</taxon>
        <taxon>Pseudomonadati</taxon>
        <taxon>Pseudomonadota</taxon>
        <taxon>Betaproteobacteria</taxon>
        <taxon>Burkholderiales</taxon>
        <taxon>Sphaerotilaceae</taxon>
        <taxon>Roseateles</taxon>
    </lineage>
</organism>
<comment type="caution">
    <text evidence="1">The sequence shown here is derived from an EMBL/GenBank/DDBJ whole genome shotgun (WGS) entry which is preliminary data.</text>
</comment>